<evidence type="ECO:0000313" key="3">
    <source>
        <dbReference type="Proteomes" id="UP000515679"/>
    </source>
</evidence>
<dbReference type="KEGG" id="cchl:FPL14_11830"/>
<dbReference type="InterPro" id="IPR036390">
    <property type="entry name" value="WH_DNA-bd_sf"/>
</dbReference>
<dbReference type="PANTHER" id="PTHR33169">
    <property type="entry name" value="PADR-FAMILY TRANSCRIPTIONAL REGULATOR"/>
    <property type="match status" value="1"/>
</dbReference>
<dbReference type="EMBL" id="CP041969">
    <property type="protein sequence ID" value="QMV41794.1"/>
    <property type="molecule type" value="Genomic_DNA"/>
</dbReference>
<feature type="domain" description="Transcription regulator PadR N-terminal" evidence="1">
    <location>
        <begin position="16"/>
        <end position="82"/>
    </location>
</feature>
<dbReference type="PANTHER" id="PTHR33169:SF24">
    <property type="entry name" value="TRANSCRIPTIONAL REGULATOR, PADR FAMILY"/>
    <property type="match status" value="1"/>
</dbReference>
<dbReference type="InterPro" id="IPR005149">
    <property type="entry name" value="Tscrpt_reg_PadR_N"/>
</dbReference>
<protein>
    <submittedName>
        <fullName evidence="2">PadR family transcriptional regulator</fullName>
    </submittedName>
</protein>
<name>A0A7G5BXW0_9BACL</name>
<dbReference type="Gene3D" id="1.10.10.10">
    <property type="entry name" value="Winged helix-like DNA-binding domain superfamily/Winged helix DNA-binding domain"/>
    <property type="match status" value="1"/>
</dbReference>
<dbReference type="Pfam" id="PF03551">
    <property type="entry name" value="PadR"/>
    <property type="match status" value="1"/>
</dbReference>
<proteinExistence type="predicted"/>
<dbReference type="InterPro" id="IPR052509">
    <property type="entry name" value="Metal_resp_DNA-bind_regulator"/>
</dbReference>
<dbReference type="Proteomes" id="UP000515679">
    <property type="component" value="Chromosome"/>
</dbReference>
<gene>
    <name evidence="2" type="ORF">FPL14_11830</name>
</gene>
<dbReference type="InterPro" id="IPR036388">
    <property type="entry name" value="WH-like_DNA-bd_sf"/>
</dbReference>
<keyword evidence="3" id="KW-1185">Reference proteome</keyword>
<dbReference type="SUPFAM" id="SSF46785">
    <property type="entry name" value="Winged helix' DNA-binding domain"/>
    <property type="match status" value="1"/>
</dbReference>
<evidence type="ECO:0000259" key="1">
    <source>
        <dbReference type="Pfam" id="PF03551"/>
    </source>
</evidence>
<sequence length="123" mass="13963">MDINTQFKKGVLELCVLVLIQKNDRYGYELAEAVSQHIEVAEGALYPLLRKLVKDGYCTTYLQESSEGPPRKYYKLTPEGALYSQKLIVAWNDFVRNVANLIEQASSRANLDRFMFAPALSRG</sequence>
<dbReference type="AlphaFoldDB" id="A0A7G5BXW0"/>
<accession>A0A7G5BXW0</accession>
<reference evidence="2 3" key="1">
    <citation type="submission" date="2019-07" db="EMBL/GenBank/DDBJ databases">
        <authorList>
            <person name="Kim J.K."/>
            <person name="Cheong H.-M."/>
            <person name="Choi Y."/>
            <person name="Hwang K.J."/>
            <person name="Lee S."/>
            <person name="Choi C."/>
        </authorList>
    </citation>
    <scope>NUCLEOTIDE SEQUENCE [LARGE SCALE GENOMIC DNA]</scope>
    <source>
        <strain evidence="2 3">KS 22</strain>
    </source>
</reference>
<organism evidence="2 3">
    <name type="scientific">Cohnella cholangitidis</name>
    <dbReference type="NCBI Taxonomy" id="2598458"/>
    <lineage>
        <taxon>Bacteria</taxon>
        <taxon>Bacillati</taxon>
        <taxon>Bacillota</taxon>
        <taxon>Bacilli</taxon>
        <taxon>Bacillales</taxon>
        <taxon>Paenibacillaceae</taxon>
        <taxon>Cohnella</taxon>
    </lineage>
</organism>
<dbReference type="RefSeq" id="WP_182303132.1">
    <property type="nucleotide sequence ID" value="NZ_CP041969.1"/>
</dbReference>
<evidence type="ECO:0000313" key="2">
    <source>
        <dbReference type="EMBL" id="QMV41794.1"/>
    </source>
</evidence>